<keyword evidence="5 6" id="KW-0472">Membrane</keyword>
<gene>
    <name evidence="8" type="primary">alx_2</name>
    <name evidence="7" type="ORF">CRN84_09040</name>
    <name evidence="8" type="ORF">NCTC12282_02686</name>
</gene>
<keyword evidence="4 6" id="KW-1133">Transmembrane helix</keyword>
<evidence type="ECO:0000256" key="4">
    <source>
        <dbReference type="ARBA" id="ARBA00022989"/>
    </source>
</evidence>
<dbReference type="EMBL" id="CAADJA010000002">
    <property type="protein sequence ID" value="VFS47747.1"/>
    <property type="molecule type" value="Genomic_DNA"/>
</dbReference>
<name>A0A2C6DL91_9GAMM</name>
<evidence type="ECO:0000313" key="7">
    <source>
        <dbReference type="EMBL" id="PHI29463.1"/>
    </source>
</evidence>
<dbReference type="NCBIfam" id="TIGR03718">
    <property type="entry name" value="R_switched_Alx"/>
    <property type="match status" value="1"/>
</dbReference>
<dbReference type="PANTHER" id="PTHR30238:SF0">
    <property type="entry name" value="THYLAKOID MEMBRANE PROTEIN TERC, CHLOROPLASTIC"/>
    <property type="match status" value="1"/>
</dbReference>
<evidence type="ECO:0000256" key="2">
    <source>
        <dbReference type="ARBA" id="ARBA00007511"/>
    </source>
</evidence>
<keyword evidence="3 6" id="KW-0812">Transmembrane</keyword>
<dbReference type="STRING" id="1111728.GCA_000427805_00345"/>
<feature type="transmembrane region" description="Helical" evidence="6">
    <location>
        <begin position="42"/>
        <end position="62"/>
    </location>
</feature>
<feature type="transmembrane region" description="Helical" evidence="6">
    <location>
        <begin position="283"/>
        <end position="305"/>
    </location>
</feature>
<evidence type="ECO:0000313" key="10">
    <source>
        <dbReference type="Proteomes" id="UP000373449"/>
    </source>
</evidence>
<feature type="transmembrane region" description="Helical" evidence="6">
    <location>
        <begin position="82"/>
        <end position="100"/>
    </location>
</feature>
<feature type="transmembrane region" description="Helical" evidence="6">
    <location>
        <begin position="317"/>
        <end position="334"/>
    </location>
</feature>
<evidence type="ECO:0000313" key="8">
    <source>
        <dbReference type="EMBL" id="VFS47747.1"/>
    </source>
</evidence>
<comment type="subcellular location">
    <subcellularLocation>
        <location evidence="1">Membrane</location>
        <topology evidence="1">Multi-pass membrane protein</topology>
    </subcellularLocation>
</comment>
<feature type="transmembrane region" description="Helical" evidence="6">
    <location>
        <begin position="251"/>
        <end position="271"/>
    </location>
</feature>
<dbReference type="OrthoDB" id="9783692at2"/>
<protein>
    <submittedName>
        <fullName evidence="8">Inner membrane protein alx</fullName>
    </submittedName>
    <submittedName>
        <fullName evidence="7">Tellurium resistance protein TerC</fullName>
    </submittedName>
</protein>
<feature type="transmembrane region" description="Helical" evidence="6">
    <location>
        <begin position="135"/>
        <end position="152"/>
    </location>
</feature>
<dbReference type="EMBL" id="PDDX01000001">
    <property type="protein sequence ID" value="PHI29463.1"/>
    <property type="molecule type" value="Genomic_DNA"/>
</dbReference>
<dbReference type="Proteomes" id="UP000224974">
    <property type="component" value="Unassembled WGS sequence"/>
</dbReference>
<reference evidence="8 10" key="3">
    <citation type="submission" date="2019-03" db="EMBL/GenBank/DDBJ databases">
        <authorList>
            <consortium name="Pathogen Informatics"/>
        </authorList>
    </citation>
    <scope>NUCLEOTIDE SEQUENCE [LARGE SCALE GENOMIC DNA]</scope>
    <source>
        <strain evidence="8 10">NCTC12282</strain>
    </source>
</reference>
<feature type="transmembrane region" description="Helical" evidence="6">
    <location>
        <begin position="6"/>
        <end position="30"/>
    </location>
</feature>
<dbReference type="GO" id="GO:0016020">
    <property type="term" value="C:membrane"/>
    <property type="evidence" value="ECO:0007669"/>
    <property type="project" value="UniProtKB-SubCell"/>
</dbReference>
<dbReference type="RefSeq" id="WP_029092969.1">
    <property type="nucleotide sequence ID" value="NZ_BRLG01000002.1"/>
</dbReference>
<accession>A0A2C6DL91</accession>
<feature type="transmembrane region" description="Helical" evidence="6">
    <location>
        <begin position="107"/>
        <end position="129"/>
    </location>
</feature>
<organism evidence="7 9">
    <name type="scientific">Budvicia aquatica</name>
    <dbReference type="NCBI Taxonomy" id="82979"/>
    <lineage>
        <taxon>Bacteria</taxon>
        <taxon>Pseudomonadati</taxon>
        <taxon>Pseudomonadota</taxon>
        <taxon>Gammaproteobacteria</taxon>
        <taxon>Enterobacterales</taxon>
        <taxon>Budviciaceae</taxon>
        <taxon>Budvicia</taxon>
    </lineage>
</organism>
<dbReference type="PANTHER" id="PTHR30238">
    <property type="entry name" value="MEMBRANE BOUND PREDICTED REDOX MODULATOR"/>
    <property type="match status" value="1"/>
</dbReference>
<reference evidence="9" key="1">
    <citation type="submission" date="2017-09" db="EMBL/GenBank/DDBJ databases">
        <title>FDA dAtabase for Regulatory Grade micrObial Sequences (FDA-ARGOS): Supporting development and validation of Infectious Disease Dx tests.</title>
        <authorList>
            <person name="Minogue T."/>
            <person name="Wolcott M."/>
            <person name="Wasieloski L."/>
            <person name="Aguilar W."/>
            <person name="Moore D."/>
            <person name="Tallon L."/>
            <person name="Sadzewicz L."/>
            <person name="Ott S."/>
            <person name="Zhao X."/>
            <person name="Nagaraj S."/>
            <person name="Vavikolanu K."/>
            <person name="Aluvathingal J."/>
            <person name="Nadendla S."/>
            <person name="Sichtig H."/>
        </authorList>
    </citation>
    <scope>NUCLEOTIDE SEQUENCE [LARGE SCALE GENOMIC DNA]</scope>
    <source>
        <strain evidence="9">FDAARGOS_387</strain>
    </source>
</reference>
<dbReference type="Proteomes" id="UP000373449">
    <property type="component" value="Unassembled WGS sequence"/>
</dbReference>
<evidence type="ECO:0000256" key="1">
    <source>
        <dbReference type="ARBA" id="ARBA00004141"/>
    </source>
</evidence>
<keyword evidence="9" id="KW-1185">Reference proteome</keyword>
<evidence type="ECO:0000313" key="9">
    <source>
        <dbReference type="Proteomes" id="UP000224974"/>
    </source>
</evidence>
<dbReference type="InterPro" id="IPR022369">
    <property type="entry name" value="Integral_membrane_TerC_rswitch"/>
</dbReference>
<dbReference type="AlphaFoldDB" id="A0A2C6DL91"/>
<dbReference type="InterPro" id="IPR005496">
    <property type="entry name" value="Integral_membrane_TerC"/>
</dbReference>
<reference evidence="7" key="2">
    <citation type="submission" date="2017-09" db="EMBL/GenBank/DDBJ databases">
        <title>FDA dAtabase for Regulatory Grade micrObial Sequences (FDA-ARGOS): Supporting development and validation of Infectious Disease Dx tests.</title>
        <authorList>
            <person name="Minogue T."/>
            <person name="Wolcott M."/>
            <person name="Wasieloski L."/>
            <person name="Aguilar W."/>
            <person name="Moore D."/>
            <person name="Tallon L.J."/>
            <person name="Sadzewicz L."/>
            <person name="Ott S."/>
            <person name="Zhao X."/>
            <person name="Nagaraj S."/>
            <person name="Vavikolanu K."/>
            <person name="Aluvathingal J."/>
            <person name="Nadendla S."/>
            <person name="Sichtig H."/>
        </authorList>
    </citation>
    <scope>NUCLEOTIDE SEQUENCE</scope>
    <source>
        <strain evidence="7">FDAARGOS_387</strain>
    </source>
</reference>
<sequence length="346" mass="38242">METTPLGFPIETVLVFIGIALAAIFIDLYAHRKDSVLSLKSAVLWSLFWVAAALVFGGYLYIHHGQSVASLYITGYVLEKALSVDNLFVMMAIFSWFAVPDAYRHRLLYWGIIGAIVFRAIFVVIGTGLLVLGPWVEMLFAAIVAFTGVMMLRSGGDDDEIEDYSSHFAYRLAKKMFPSYPKLAGNRFLLNQKELDTELAKPENADLVGKIGKGMFYATPLFLCVVVIELSDVMFAFDSVPAVIAVSREPLIVYSAMMFAILGLRTLYFVLEAMKQYLVHLEKAIIALLFFIAAKLALNASGHLFGHGYSIDPTTSLYIVLGMLALGVLASLIWPEKEESDSESVS</sequence>
<evidence type="ECO:0000256" key="5">
    <source>
        <dbReference type="ARBA" id="ARBA00023136"/>
    </source>
</evidence>
<evidence type="ECO:0000256" key="6">
    <source>
        <dbReference type="SAM" id="Phobius"/>
    </source>
</evidence>
<evidence type="ECO:0000256" key="3">
    <source>
        <dbReference type="ARBA" id="ARBA00022692"/>
    </source>
</evidence>
<dbReference type="Pfam" id="PF03741">
    <property type="entry name" value="TerC"/>
    <property type="match status" value="1"/>
</dbReference>
<comment type="similarity">
    <text evidence="2">Belongs to the TerC family.</text>
</comment>
<feature type="transmembrane region" description="Helical" evidence="6">
    <location>
        <begin position="214"/>
        <end position="231"/>
    </location>
</feature>
<proteinExistence type="inferred from homology"/>